<evidence type="ECO:0000313" key="2">
    <source>
        <dbReference type="EMBL" id="QJH94549.1"/>
    </source>
</evidence>
<dbReference type="AlphaFoldDB" id="A0A6H1ZGF0"/>
<dbReference type="EMBL" id="MT144602">
    <property type="protein sequence ID" value="QJH94549.1"/>
    <property type="molecule type" value="Genomic_DNA"/>
</dbReference>
<name>A0A6H1ZGF0_9ZZZZ</name>
<gene>
    <name evidence="1" type="ORF">TM448A00446_0008</name>
    <name evidence="2" type="ORF">TM448B00242_0023</name>
</gene>
<sequence>MAIRKIIKNNTELVSDPQLTYLTAAAVGGTTSTLTVVSNSEIAENQILLIGEFGEERSEVVKTHATDAATGTTDIILTAAVANSHPVDTPIYIIDYNQIKFAHATTATGTKTVLGTEGVEADNTQTIYKDKTKNSGFYFKKYYNNITGTFTAATTGIITSAGHGLSNGETISKTTTDTLPAGLTVGVVYYVINSTTDTYKVALTNGGTAVVITDTGTGTHTWGRCGLWSDAEPYGNFDEDTVYSIKQRALDGLGEKLGGWLTSDWLNERLWEARRLVHAKRKRWSWRQSFDTDLGNVVAGDYRVAMPTDMGKDDTPENIVGLRIGTSQNLTYITKKEMDEEWESVARTTLASDYAIVDASVTLTDSRDIDESGSIQFNDEETLKYSANAESTGILTVSTAATSAHSAAVNVYQNANFSLPDKFTIYQGYIYFNHPIDADYVDQNYWIDYYKALTEYDSEGDELDEPEFDFYVHYLKFQIKHRQSQGKLKMTNDSDGQLFLSGVGDLIRKEMLGQSIQFIPQE</sequence>
<dbReference type="EMBL" id="MT144013">
    <property type="protein sequence ID" value="QJA46501.1"/>
    <property type="molecule type" value="Genomic_DNA"/>
</dbReference>
<protein>
    <submittedName>
        <fullName evidence="1">Putative tail collar protein</fullName>
    </submittedName>
</protein>
<reference evidence="1" key="1">
    <citation type="submission" date="2020-03" db="EMBL/GenBank/DDBJ databases">
        <title>The deep terrestrial virosphere.</title>
        <authorList>
            <person name="Holmfeldt K."/>
            <person name="Nilsson E."/>
            <person name="Simone D."/>
            <person name="Lopez-Fernandez M."/>
            <person name="Wu X."/>
            <person name="de Brujin I."/>
            <person name="Lundin D."/>
            <person name="Andersson A."/>
            <person name="Bertilsson S."/>
            <person name="Dopson M."/>
        </authorList>
    </citation>
    <scope>NUCLEOTIDE SEQUENCE</scope>
    <source>
        <strain evidence="1">TM448A00446</strain>
        <strain evidence="2">TM448B00242</strain>
    </source>
</reference>
<proteinExistence type="predicted"/>
<organism evidence="1">
    <name type="scientific">viral metagenome</name>
    <dbReference type="NCBI Taxonomy" id="1070528"/>
    <lineage>
        <taxon>unclassified sequences</taxon>
        <taxon>metagenomes</taxon>
        <taxon>organismal metagenomes</taxon>
    </lineage>
</organism>
<accession>A0A6H1ZGF0</accession>
<evidence type="ECO:0000313" key="1">
    <source>
        <dbReference type="EMBL" id="QJA46501.1"/>
    </source>
</evidence>